<dbReference type="InterPro" id="IPR001509">
    <property type="entry name" value="Epimerase_deHydtase"/>
</dbReference>
<dbReference type="InterPro" id="IPR036291">
    <property type="entry name" value="NAD(P)-bd_dom_sf"/>
</dbReference>
<organism evidence="12 13">
    <name type="scientific">Aurantiacibacter arachoides</name>
    <dbReference type="NCBI Taxonomy" id="1850444"/>
    <lineage>
        <taxon>Bacteria</taxon>
        <taxon>Pseudomonadati</taxon>
        <taxon>Pseudomonadota</taxon>
        <taxon>Alphaproteobacteria</taxon>
        <taxon>Sphingomonadales</taxon>
        <taxon>Erythrobacteraceae</taxon>
        <taxon>Aurantiacibacter</taxon>
    </lineage>
</organism>
<dbReference type="CDD" id="cd05247">
    <property type="entry name" value="UDP_G4E_1_SDR_e"/>
    <property type="match status" value="1"/>
</dbReference>
<dbReference type="Gene3D" id="3.90.25.10">
    <property type="entry name" value="UDP-galactose 4-epimerase, domain 1"/>
    <property type="match status" value="1"/>
</dbReference>
<feature type="domain" description="NAD-dependent epimerase/dehydratase" evidence="11">
    <location>
        <begin position="8"/>
        <end position="256"/>
    </location>
</feature>
<evidence type="ECO:0000256" key="5">
    <source>
        <dbReference type="ARBA" id="ARBA00013189"/>
    </source>
</evidence>
<dbReference type="InterPro" id="IPR005886">
    <property type="entry name" value="UDP_G4E"/>
</dbReference>
<dbReference type="Pfam" id="PF01370">
    <property type="entry name" value="Epimerase"/>
    <property type="match status" value="1"/>
</dbReference>
<name>A0A845A2J9_9SPHN</name>
<proteinExistence type="inferred from homology"/>
<evidence type="ECO:0000313" key="12">
    <source>
        <dbReference type="EMBL" id="MXO93376.1"/>
    </source>
</evidence>
<comment type="similarity">
    <text evidence="4 10">Belongs to the NAD(P)-dependent epimerase/dehydratase family.</text>
</comment>
<dbReference type="SUPFAM" id="SSF51735">
    <property type="entry name" value="NAD(P)-binding Rossmann-fold domains"/>
    <property type="match status" value="1"/>
</dbReference>
<keyword evidence="8 10" id="KW-0413">Isomerase</keyword>
<dbReference type="UniPathway" id="UPA00214"/>
<evidence type="ECO:0000256" key="9">
    <source>
        <dbReference type="ARBA" id="ARBA00023277"/>
    </source>
</evidence>
<evidence type="ECO:0000256" key="4">
    <source>
        <dbReference type="ARBA" id="ARBA00007637"/>
    </source>
</evidence>
<dbReference type="Proteomes" id="UP000460626">
    <property type="component" value="Unassembled WGS sequence"/>
</dbReference>
<dbReference type="GO" id="GO:0033499">
    <property type="term" value="P:galactose catabolic process via UDP-galactose, Leloir pathway"/>
    <property type="evidence" value="ECO:0007669"/>
    <property type="project" value="TreeGrafter"/>
</dbReference>
<dbReference type="AlphaFoldDB" id="A0A845A2J9"/>
<keyword evidence="7 10" id="KW-0520">NAD</keyword>
<evidence type="ECO:0000256" key="10">
    <source>
        <dbReference type="RuleBase" id="RU366046"/>
    </source>
</evidence>
<comment type="catalytic activity">
    <reaction evidence="1 10">
        <text>UDP-alpha-D-glucose = UDP-alpha-D-galactose</text>
        <dbReference type="Rhea" id="RHEA:22168"/>
        <dbReference type="ChEBI" id="CHEBI:58885"/>
        <dbReference type="ChEBI" id="CHEBI:66914"/>
        <dbReference type="EC" id="5.1.3.2"/>
    </reaction>
</comment>
<evidence type="ECO:0000256" key="3">
    <source>
        <dbReference type="ARBA" id="ARBA00004947"/>
    </source>
</evidence>
<dbReference type="Gene3D" id="3.40.50.720">
    <property type="entry name" value="NAD(P)-binding Rossmann-like Domain"/>
    <property type="match status" value="1"/>
</dbReference>
<evidence type="ECO:0000256" key="6">
    <source>
        <dbReference type="ARBA" id="ARBA00018569"/>
    </source>
</evidence>
<dbReference type="PANTHER" id="PTHR43725">
    <property type="entry name" value="UDP-GLUCOSE 4-EPIMERASE"/>
    <property type="match status" value="1"/>
</dbReference>
<evidence type="ECO:0000256" key="2">
    <source>
        <dbReference type="ARBA" id="ARBA00001911"/>
    </source>
</evidence>
<sequence>MTTGAQHILVTGGAGYIGSHTCKALAAAGYIPVTYDSLVRGNRWAVKWGPLEEGDLLDGERLREVMRAYGPVGVIHFAAFAYVGESMHDPLLYYRNNVAGTVSLLEAMAAERVGRLVFSSTCATYGVPPGNPIREDMPQAPINPYGQSKLMIEQVLKDCAATGTLAAVALRYFNAAGADPAGEIGEAHHPETHLIPLALAAAKGEAEPLTIFGDDQPTPDGTCIRDYIHVTDLADAHVRALGHTATNAGFAAFNLGTGKGASILDIIAATQRVTGRRVPHGYGPPRAGDPAELVADPSRAKAVLGWEARHSDLDTILSTAWNWMQRA</sequence>
<protein>
    <recommendedName>
        <fullName evidence="6 10">UDP-glucose 4-epimerase</fullName>
        <ecNumber evidence="5 10">5.1.3.2</ecNumber>
    </recommendedName>
</protein>
<evidence type="ECO:0000256" key="8">
    <source>
        <dbReference type="ARBA" id="ARBA00023235"/>
    </source>
</evidence>
<keyword evidence="13" id="KW-1185">Reference proteome</keyword>
<comment type="caution">
    <text evidence="12">The sequence shown here is derived from an EMBL/GenBank/DDBJ whole genome shotgun (WGS) entry which is preliminary data.</text>
</comment>
<reference evidence="12 13" key="1">
    <citation type="submission" date="2019-12" db="EMBL/GenBank/DDBJ databases">
        <title>Genomic-based taxomic classification of the family Erythrobacteraceae.</title>
        <authorList>
            <person name="Xu L."/>
        </authorList>
    </citation>
    <scope>NUCLEOTIDE SEQUENCE [LARGE SCALE GENOMIC DNA]</scope>
    <source>
        <strain evidence="12 13">RC4-10-4</strain>
    </source>
</reference>
<evidence type="ECO:0000259" key="11">
    <source>
        <dbReference type="Pfam" id="PF01370"/>
    </source>
</evidence>
<evidence type="ECO:0000256" key="7">
    <source>
        <dbReference type="ARBA" id="ARBA00023027"/>
    </source>
</evidence>
<evidence type="ECO:0000313" key="13">
    <source>
        <dbReference type="Proteomes" id="UP000460626"/>
    </source>
</evidence>
<dbReference type="EC" id="5.1.3.2" evidence="5 10"/>
<dbReference type="PANTHER" id="PTHR43725:SF53">
    <property type="entry name" value="UDP-ARABINOSE 4-EPIMERASE 1"/>
    <property type="match status" value="1"/>
</dbReference>
<gene>
    <name evidence="12" type="primary">galE</name>
    <name evidence="12" type="ORF">GRI62_07130</name>
</gene>
<dbReference type="OrthoDB" id="9801785at2"/>
<dbReference type="NCBIfam" id="TIGR01179">
    <property type="entry name" value="galE"/>
    <property type="match status" value="1"/>
</dbReference>
<dbReference type="EMBL" id="WTYH01000001">
    <property type="protein sequence ID" value="MXO93376.1"/>
    <property type="molecule type" value="Genomic_DNA"/>
</dbReference>
<dbReference type="GO" id="GO:0003978">
    <property type="term" value="F:UDP-glucose 4-epimerase activity"/>
    <property type="evidence" value="ECO:0007669"/>
    <property type="project" value="UniProtKB-UniRule"/>
</dbReference>
<comment type="pathway">
    <text evidence="3 10">Carbohydrate metabolism; galactose metabolism.</text>
</comment>
<comment type="cofactor">
    <cofactor evidence="2 10">
        <name>NAD(+)</name>
        <dbReference type="ChEBI" id="CHEBI:57540"/>
    </cofactor>
</comment>
<dbReference type="RefSeq" id="WP_131452655.1">
    <property type="nucleotide sequence ID" value="NZ_BMJK01000001.1"/>
</dbReference>
<accession>A0A845A2J9</accession>
<keyword evidence="9 10" id="KW-0119">Carbohydrate metabolism</keyword>
<comment type="subunit">
    <text evidence="10">Homodimer.</text>
</comment>
<evidence type="ECO:0000256" key="1">
    <source>
        <dbReference type="ARBA" id="ARBA00000083"/>
    </source>
</evidence>